<feature type="transmembrane region" description="Helical" evidence="8">
    <location>
        <begin position="215"/>
        <end position="233"/>
    </location>
</feature>
<reference evidence="10 11" key="1">
    <citation type="submission" date="2018-09" db="EMBL/GenBank/DDBJ databases">
        <title>Gemmobacter lutimaris sp. nov., a marine bacterium isolated from tidal flat.</title>
        <authorList>
            <person name="Lee D.W."/>
            <person name="Yoo Y."/>
            <person name="Kim J.-J."/>
            <person name="Kim B.S."/>
        </authorList>
    </citation>
    <scope>NUCLEOTIDE SEQUENCE [LARGE SCALE GENOMIC DNA]</scope>
    <source>
        <strain evidence="10 11">YJ-T1-11</strain>
    </source>
</reference>
<evidence type="ECO:0000259" key="9">
    <source>
        <dbReference type="Pfam" id="PF00892"/>
    </source>
</evidence>
<feature type="transmembrane region" description="Helical" evidence="8">
    <location>
        <begin position="74"/>
        <end position="93"/>
    </location>
</feature>
<dbReference type="InterPro" id="IPR037185">
    <property type="entry name" value="EmrE-like"/>
</dbReference>
<keyword evidence="5 8" id="KW-0812">Transmembrane</keyword>
<evidence type="ECO:0000256" key="4">
    <source>
        <dbReference type="ARBA" id="ARBA00022475"/>
    </source>
</evidence>
<dbReference type="InterPro" id="IPR004626">
    <property type="entry name" value="RarD"/>
</dbReference>
<gene>
    <name evidence="10" type="primary">rarD</name>
    <name evidence="10" type="ORF">D2N39_12010</name>
</gene>
<keyword evidence="3" id="KW-0813">Transport</keyword>
<evidence type="ECO:0000256" key="8">
    <source>
        <dbReference type="SAM" id="Phobius"/>
    </source>
</evidence>
<dbReference type="PANTHER" id="PTHR22911:SF137">
    <property type="entry name" value="SOLUTE CARRIER FAMILY 35 MEMBER G2-RELATED"/>
    <property type="match status" value="1"/>
</dbReference>
<feature type="domain" description="EamA" evidence="9">
    <location>
        <begin position="9"/>
        <end position="145"/>
    </location>
</feature>
<dbReference type="SUPFAM" id="SSF103481">
    <property type="entry name" value="Multidrug resistance efflux transporter EmrE"/>
    <property type="match status" value="2"/>
</dbReference>
<sequence length="300" mass="32188">MNTDTDSPRGLAFALGAYLLWGVLPIYMKALAHVPAAEVLAHRVVWSVPVAGALLVWLGRTADLMAALRSPRMLAMGGLTAAIISVNWGIYIWAIQNGHALDAALGYYINPLVTVFLGAATLGERLNRWQTAALVLAACAVAVLTWEAGRLPLLALGLTASWAAYAWFKKQLPIGPNQGFMLEVVLLSPFALGWIVWLAASGQGSFMAGDMKDSLLLASAGFVTAVPLILYANGAKLLRLSTIGILQYVSPTMIFLVAVFLFHEPFSSAKAVAFPMIWAALAVYTFGMMRARRGRVQARG</sequence>
<dbReference type="InterPro" id="IPR000620">
    <property type="entry name" value="EamA_dom"/>
</dbReference>
<dbReference type="NCBIfam" id="TIGR00688">
    <property type="entry name" value="rarD"/>
    <property type="match status" value="1"/>
</dbReference>
<comment type="subcellular location">
    <subcellularLocation>
        <location evidence="1">Cell membrane</location>
        <topology evidence="1">Multi-pass membrane protein</topology>
    </subcellularLocation>
</comment>
<evidence type="ECO:0000256" key="3">
    <source>
        <dbReference type="ARBA" id="ARBA00022448"/>
    </source>
</evidence>
<feature type="transmembrane region" description="Helical" evidence="8">
    <location>
        <begin position="44"/>
        <end position="62"/>
    </location>
</feature>
<feature type="transmembrane region" description="Helical" evidence="8">
    <location>
        <begin position="129"/>
        <end position="146"/>
    </location>
</feature>
<accession>A0A398BNZ5</accession>
<feature type="transmembrane region" description="Helical" evidence="8">
    <location>
        <begin position="12"/>
        <end position="32"/>
    </location>
</feature>
<keyword evidence="7 8" id="KW-0472">Membrane</keyword>
<dbReference type="RefSeq" id="WP_119135033.1">
    <property type="nucleotide sequence ID" value="NZ_QXXQ01000006.1"/>
</dbReference>
<dbReference type="PANTHER" id="PTHR22911">
    <property type="entry name" value="ACYL-MALONYL CONDENSING ENZYME-RELATED"/>
    <property type="match status" value="1"/>
</dbReference>
<feature type="transmembrane region" description="Helical" evidence="8">
    <location>
        <begin position="245"/>
        <end position="263"/>
    </location>
</feature>
<feature type="transmembrane region" description="Helical" evidence="8">
    <location>
        <begin position="152"/>
        <end position="168"/>
    </location>
</feature>
<dbReference type="AlphaFoldDB" id="A0A398BNZ5"/>
<organism evidence="10 11">
    <name type="scientific">Gemmobacter lutimaris</name>
    <dbReference type="NCBI Taxonomy" id="2306023"/>
    <lineage>
        <taxon>Bacteria</taxon>
        <taxon>Pseudomonadati</taxon>
        <taxon>Pseudomonadota</taxon>
        <taxon>Alphaproteobacteria</taxon>
        <taxon>Rhodobacterales</taxon>
        <taxon>Paracoccaceae</taxon>
        <taxon>Gemmobacter</taxon>
    </lineage>
</organism>
<proteinExistence type="inferred from homology"/>
<evidence type="ECO:0000313" key="10">
    <source>
        <dbReference type="EMBL" id="RID91424.1"/>
    </source>
</evidence>
<feature type="transmembrane region" description="Helical" evidence="8">
    <location>
        <begin position="269"/>
        <end position="289"/>
    </location>
</feature>
<keyword evidence="4" id="KW-1003">Cell membrane</keyword>
<name>A0A398BNZ5_9RHOB</name>
<evidence type="ECO:0000313" key="11">
    <source>
        <dbReference type="Proteomes" id="UP000266649"/>
    </source>
</evidence>
<evidence type="ECO:0000256" key="6">
    <source>
        <dbReference type="ARBA" id="ARBA00022989"/>
    </source>
</evidence>
<comment type="similarity">
    <text evidence="2">Belongs to the EamA transporter family.</text>
</comment>
<keyword evidence="11" id="KW-1185">Reference proteome</keyword>
<dbReference type="OrthoDB" id="369870at2"/>
<comment type="caution">
    <text evidence="10">The sequence shown here is derived from an EMBL/GenBank/DDBJ whole genome shotgun (WGS) entry which is preliminary data.</text>
</comment>
<dbReference type="EMBL" id="QXXQ01000006">
    <property type="protein sequence ID" value="RID91424.1"/>
    <property type="molecule type" value="Genomic_DNA"/>
</dbReference>
<evidence type="ECO:0000256" key="7">
    <source>
        <dbReference type="ARBA" id="ARBA00023136"/>
    </source>
</evidence>
<dbReference type="GO" id="GO:0005886">
    <property type="term" value="C:plasma membrane"/>
    <property type="evidence" value="ECO:0007669"/>
    <property type="project" value="UniProtKB-SubCell"/>
</dbReference>
<feature type="transmembrane region" description="Helical" evidence="8">
    <location>
        <begin position="105"/>
        <end position="122"/>
    </location>
</feature>
<evidence type="ECO:0000256" key="1">
    <source>
        <dbReference type="ARBA" id="ARBA00004651"/>
    </source>
</evidence>
<dbReference type="Pfam" id="PF00892">
    <property type="entry name" value="EamA"/>
    <property type="match status" value="1"/>
</dbReference>
<evidence type="ECO:0000256" key="2">
    <source>
        <dbReference type="ARBA" id="ARBA00007362"/>
    </source>
</evidence>
<protein>
    <submittedName>
        <fullName evidence="10">EamA family transporter RarD</fullName>
    </submittedName>
</protein>
<evidence type="ECO:0000256" key="5">
    <source>
        <dbReference type="ARBA" id="ARBA00022692"/>
    </source>
</evidence>
<dbReference type="Proteomes" id="UP000266649">
    <property type="component" value="Unassembled WGS sequence"/>
</dbReference>
<feature type="transmembrane region" description="Helical" evidence="8">
    <location>
        <begin position="180"/>
        <end position="200"/>
    </location>
</feature>
<keyword evidence="6 8" id="KW-1133">Transmembrane helix</keyword>